<protein>
    <recommendedName>
        <fullName evidence="3">F-box domain-containing protein</fullName>
    </recommendedName>
</protein>
<reference evidence="2" key="2">
    <citation type="submission" date="2015-01" db="EMBL/GenBank/DDBJ databases">
        <title>Evolutionary Origins and Diversification of the Mycorrhizal Mutualists.</title>
        <authorList>
            <consortium name="DOE Joint Genome Institute"/>
            <consortium name="Mycorrhizal Genomics Consortium"/>
            <person name="Kohler A."/>
            <person name="Kuo A."/>
            <person name="Nagy L.G."/>
            <person name="Floudas D."/>
            <person name="Copeland A."/>
            <person name="Barry K.W."/>
            <person name="Cichocki N."/>
            <person name="Veneault-Fourrey C."/>
            <person name="LaButti K."/>
            <person name="Lindquist E.A."/>
            <person name="Lipzen A."/>
            <person name="Lundell T."/>
            <person name="Morin E."/>
            <person name="Murat C."/>
            <person name="Riley R."/>
            <person name="Ohm R."/>
            <person name="Sun H."/>
            <person name="Tunlid A."/>
            <person name="Henrissat B."/>
            <person name="Grigoriev I.V."/>
            <person name="Hibbett D.S."/>
            <person name="Martin F."/>
        </authorList>
    </citation>
    <scope>NUCLEOTIDE SEQUENCE [LARGE SCALE GENOMIC DNA]</scope>
    <source>
        <strain evidence="2">h7</strain>
    </source>
</reference>
<dbReference type="EMBL" id="KN831780">
    <property type="protein sequence ID" value="KIM41330.1"/>
    <property type="molecule type" value="Genomic_DNA"/>
</dbReference>
<dbReference type="AlphaFoldDB" id="A0A0C3BXK9"/>
<accession>A0A0C3BXK9</accession>
<dbReference type="Gene3D" id="3.80.10.10">
    <property type="entry name" value="Ribonuclease Inhibitor"/>
    <property type="match status" value="1"/>
</dbReference>
<gene>
    <name evidence="1" type="ORF">M413DRAFT_10949</name>
</gene>
<evidence type="ECO:0008006" key="3">
    <source>
        <dbReference type="Google" id="ProtNLM"/>
    </source>
</evidence>
<name>A0A0C3BXK9_HEBCY</name>
<dbReference type="HOGENOM" id="CLU_630141_0_0_1"/>
<evidence type="ECO:0000313" key="2">
    <source>
        <dbReference type="Proteomes" id="UP000053424"/>
    </source>
</evidence>
<dbReference type="Proteomes" id="UP000053424">
    <property type="component" value="Unassembled WGS sequence"/>
</dbReference>
<dbReference type="STRING" id="686832.A0A0C3BXK9"/>
<reference evidence="1 2" key="1">
    <citation type="submission" date="2014-04" db="EMBL/GenBank/DDBJ databases">
        <authorList>
            <consortium name="DOE Joint Genome Institute"/>
            <person name="Kuo A."/>
            <person name="Gay G."/>
            <person name="Dore J."/>
            <person name="Kohler A."/>
            <person name="Nagy L.G."/>
            <person name="Floudas D."/>
            <person name="Copeland A."/>
            <person name="Barry K.W."/>
            <person name="Cichocki N."/>
            <person name="Veneault-Fourrey C."/>
            <person name="LaButti K."/>
            <person name="Lindquist E.A."/>
            <person name="Lipzen A."/>
            <person name="Lundell T."/>
            <person name="Morin E."/>
            <person name="Murat C."/>
            <person name="Sun H."/>
            <person name="Tunlid A."/>
            <person name="Henrissat B."/>
            <person name="Grigoriev I.V."/>
            <person name="Hibbett D.S."/>
            <person name="Martin F."/>
            <person name="Nordberg H.P."/>
            <person name="Cantor M.N."/>
            <person name="Hua S.X."/>
        </authorList>
    </citation>
    <scope>NUCLEOTIDE SEQUENCE [LARGE SCALE GENOMIC DNA]</scope>
    <source>
        <strain evidence="2">h7</strain>
    </source>
</reference>
<dbReference type="OrthoDB" id="3541472at2759"/>
<proteinExistence type="predicted"/>
<dbReference type="SUPFAM" id="SSF52047">
    <property type="entry name" value="RNI-like"/>
    <property type="match status" value="1"/>
</dbReference>
<evidence type="ECO:0000313" key="1">
    <source>
        <dbReference type="EMBL" id="KIM41330.1"/>
    </source>
</evidence>
<organism evidence="1 2">
    <name type="scientific">Hebeloma cylindrosporum</name>
    <dbReference type="NCBI Taxonomy" id="76867"/>
    <lineage>
        <taxon>Eukaryota</taxon>
        <taxon>Fungi</taxon>
        <taxon>Dikarya</taxon>
        <taxon>Basidiomycota</taxon>
        <taxon>Agaricomycotina</taxon>
        <taxon>Agaricomycetes</taxon>
        <taxon>Agaricomycetidae</taxon>
        <taxon>Agaricales</taxon>
        <taxon>Agaricineae</taxon>
        <taxon>Hymenogastraceae</taxon>
        <taxon>Hebeloma</taxon>
    </lineage>
</organism>
<sequence length="435" mass="49151">MAERIVPISILPVEILLDIIKSFRQLAQPLLLSHISICAFCGDVRKQSSSFEGKSVNIFKNALVKNLEGAIRSLKNVNKVIWKIGQDDPLWTFEHIFNGLSAIQLRDIKVVISQRDLPFLRLSALSNLQRICLEWKKPYYALPTSLSSELAKLIGKCPILSCLEVNARGIHLSDLFQLTTSAHHLEQLSLLEVEVSPKDAIQNLHHLRHLKSFGLCRNVLHFESDSGGLTQNLSNGEIWNIFEKQKIELETIITDSIHDDSLTSYLSSYRGLERLTLYLGKPLAAPVEPDHLLLCRVFGALASHHADSLLELDLFAETSADEEAFWPFQEEILELLPAFVNLRGFGVTEWGATSFHSVAAVQESIKSLISVCTENFPNLRRLNIHPAGDVFARYERHPSSHGRKYLFDTVLSQTFRYEFYFCETFSSNLDSAFSS</sequence>
<dbReference type="InterPro" id="IPR032675">
    <property type="entry name" value="LRR_dom_sf"/>
</dbReference>
<keyword evidence="2" id="KW-1185">Reference proteome</keyword>